<dbReference type="PANTHER" id="PTHR16306">
    <property type="entry name" value="TRANSLIN-ASSOCIATED FACTOR X-INTERACTING PROTEIN 1"/>
    <property type="match status" value="1"/>
</dbReference>
<dbReference type="Proteomes" id="UP001295684">
    <property type="component" value="Unassembled WGS sequence"/>
</dbReference>
<proteinExistence type="predicted"/>
<name>A0AAD2DB46_EUPCR</name>
<reference evidence="2" key="1">
    <citation type="submission" date="2023-07" db="EMBL/GenBank/DDBJ databases">
        <authorList>
            <consortium name="AG Swart"/>
            <person name="Singh M."/>
            <person name="Singh A."/>
            <person name="Seah K."/>
            <person name="Emmerich C."/>
        </authorList>
    </citation>
    <scope>NUCLEOTIDE SEQUENCE</scope>
    <source>
        <strain evidence="2">DP1</strain>
    </source>
</reference>
<evidence type="ECO:0000313" key="2">
    <source>
        <dbReference type="EMBL" id="CAI2386031.1"/>
    </source>
</evidence>
<evidence type="ECO:0000256" key="1">
    <source>
        <dbReference type="SAM" id="MobiDB-lite"/>
    </source>
</evidence>
<feature type="compositionally biased region" description="Basic residues" evidence="1">
    <location>
        <begin position="209"/>
        <end position="220"/>
    </location>
</feature>
<accession>A0AAD2DB46</accession>
<dbReference type="AlphaFoldDB" id="A0AAD2DB46"/>
<keyword evidence="3" id="KW-1185">Reference proteome</keyword>
<dbReference type="PANTHER" id="PTHR16306:SF1">
    <property type="entry name" value="CHROMOSOME UNDETERMINED SCAFFOLD_7, WHOLE GENOME SHOTGUN SEQUENCE"/>
    <property type="match status" value="1"/>
</dbReference>
<dbReference type="GO" id="GO:0005737">
    <property type="term" value="C:cytoplasm"/>
    <property type="evidence" value="ECO:0007669"/>
    <property type="project" value="TreeGrafter"/>
</dbReference>
<gene>
    <name evidence="2" type="ORF">ECRASSUSDP1_LOCUS27630</name>
</gene>
<dbReference type="EMBL" id="CAMPGE010028511">
    <property type="protein sequence ID" value="CAI2386031.1"/>
    <property type="molecule type" value="Genomic_DNA"/>
</dbReference>
<organism evidence="2 3">
    <name type="scientific">Euplotes crassus</name>
    <dbReference type="NCBI Taxonomy" id="5936"/>
    <lineage>
        <taxon>Eukaryota</taxon>
        <taxon>Sar</taxon>
        <taxon>Alveolata</taxon>
        <taxon>Ciliophora</taxon>
        <taxon>Intramacronucleata</taxon>
        <taxon>Spirotrichea</taxon>
        <taxon>Hypotrichia</taxon>
        <taxon>Euplotida</taxon>
        <taxon>Euplotidae</taxon>
        <taxon>Moneuplotes</taxon>
    </lineage>
</organism>
<feature type="region of interest" description="Disordered" evidence="1">
    <location>
        <begin position="176"/>
        <end position="226"/>
    </location>
</feature>
<evidence type="ECO:0000313" key="3">
    <source>
        <dbReference type="Proteomes" id="UP001295684"/>
    </source>
</evidence>
<comment type="caution">
    <text evidence="2">The sequence shown here is derived from an EMBL/GenBank/DDBJ whole genome shotgun (WGS) entry which is preliminary data.</text>
</comment>
<protein>
    <submittedName>
        <fullName evidence="2">Uncharacterized protein</fullName>
    </submittedName>
</protein>
<sequence>MEKYIPIQDPELNDTISFEHMPGTISPESQDLLQTGTEESAKYCEESKRSLDMKYIMNCYDATKSYLQACDGKGDTNSLDLNIGQFLTELDENHDDKYLSGNMKYAYSMNTYSCMYSACFQALIDRIESSDSQLSQCFWKIKAGYNKLITSYFTKVNEIDEENKILQEENYKNKPLVSSVEEDRPKTIQKSMNRSRNRLKTGTSLSKSKSSRSKSTKRFKSFMGSNRNLSPASSTLTVFSKYRTRENRPRKKSKICLNNVFKSVDEKPKLLPLKSLKVLIEEICESKENFDKKCILIEQQCETMEQYLYTYLNQKYGLKSLVLDWVTTIVNSVNVYSHEESDPDVILFGRILKEECDFEVFTRRDEV</sequence>